<organism evidence="4 5">
    <name type="scientific">Nocardiopsis coralli</name>
    <dbReference type="NCBI Taxonomy" id="2772213"/>
    <lineage>
        <taxon>Bacteria</taxon>
        <taxon>Bacillati</taxon>
        <taxon>Actinomycetota</taxon>
        <taxon>Actinomycetes</taxon>
        <taxon>Streptosporangiales</taxon>
        <taxon>Nocardiopsidaceae</taxon>
        <taxon>Nocardiopsis</taxon>
    </lineage>
</organism>
<comment type="caution">
    <text evidence="4">The sequence shown here is derived from an EMBL/GenBank/DDBJ whole genome shotgun (WGS) entry which is preliminary data.</text>
</comment>
<gene>
    <name evidence="4" type="ORF">IDM40_04275</name>
</gene>
<feature type="domain" description="Aspartate/homoserine dehydrogenase NAD-binding" evidence="3">
    <location>
        <begin position="14"/>
        <end position="105"/>
    </location>
</feature>
<dbReference type="PANTHER" id="PTHR31873">
    <property type="entry name" value="L-ASPARTATE DEHYDROGENASE-RELATED"/>
    <property type="match status" value="1"/>
</dbReference>
<proteinExistence type="inferred from homology"/>
<protein>
    <submittedName>
        <fullName evidence="4">DUF108 domain-containing protein</fullName>
    </submittedName>
</protein>
<dbReference type="RefSeq" id="WP_193120572.1">
    <property type="nucleotide sequence ID" value="NZ_JADBGI010000003.1"/>
</dbReference>
<dbReference type="PIRSF" id="PIRSF005227">
    <property type="entry name" value="Asp_dh_NAD_syn"/>
    <property type="match status" value="1"/>
</dbReference>
<reference evidence="4 5" key="1">
    <citation type="submission" date="2020-09" db="EMBL/GenBank/DDBJ databases">
        <title>Diversity and distribution of actinomycetes associated with coral in the coast of Hainan.</title>
        <authorList>
            <person name="Li F."/>
        </authorList>
    </citation>
    <scope>NUCLEOTIDE SEQUENCE [LARGE SCALE GENOMIC DNA]</scope>
    <source>
        <strain evidence="4 5">HNM0947</strain>
    </source>
</reference>
<dbReference type="InterPro" id="IPR005106">
    <property type="entry name" value="Asp/hSer_DH_NAD-bd"/>
</dbReference>
<keyword evidence="5" id="KW-1185">Reference proteome</keyword>
<sequence length="266" mass="26954">MSAAPDPVPVAVLGAGAIGGVVARALHAGEVPGARLVGVVHADPEDPPGLPVLGADEAIERAELVVECAGQRALAVLGPKVVARGRDLLVASVGALTDPGLWDSLDGGPGRLLLCTGAVGGLDLLRAAAAMGPLEHVHIETTKRASSLVQDWMGEDEAAELRTTEQRRELMNGPARKVASSFPKSANVAASVALAAGDWDVVSAAVVADPEAGLTSHVITARGAAGEYRFEIRNHPSELTPTTSGVVPHAVLRAVAGRTGATGVFV</sequence>
<dbReference type="SUPFAM" id="SSF51735">
    <property type="entry name" value="NAD(P)-binding Rossmann-fold domains"/>
    <property type="match status" value="1"/>
</dbReference>
<comment type="similarity">
    <text evidence="1">Belongs to the L-aspartate dehydrogenase family.</text>
</comment>
<dbReference type="Pfam" id="PF03447">
    <property type="entry name" value="NAD_binding_3"/>
    <property type="match status" value="1"/>
</dbReference>
<accession>A0ABR9P279</accession>
<dbReference type="Gene3D" id="3.40.50.720">
    <property type="entry name" value="NAD(P)-binding Rossmann-like Domain"/>
    <property type="match status" value="1"/>
</dbReference>
<dbReference type="EMBL" id="JADBGI010000003">
    <property type="protein sequence ID" value="MBE2997928.1"/>
    <property type="molecule type" value="Genomic_DNA"/>
</dbReference>
<name>A0ABR9P279_9ACTN</name>
<dbReference type="Gene3D" id="3.30.360.10">
    <property type="entry name" value="Dihydrodipicolinate Reductase, domain 2"/>
    <property type="match status" value="1"/>
</dbReference>
<evidence type="ECO:0000313" key="4">
    <source>
        <dbReference type="EMBL" id="MBE2997928.1"/>
    </source>
</evidence>
<feature type="domain" description="Aspartate dehydrogenase" evidence="2">
    <location>
        <begin position="166"/>
        <end position="251"/>
    </location>
</feature>
<dbReference type="InterPro" id="IPR011182">
    <property type="entry name" value="L-Asp_DH"/>
</dbReference>
<dbReference type="Pfam" id="PF01958">
    <property type="entry name" value="Asp_DH_C"/>
    <property type="match status" value="1"/>
</dbReference>
<dbReference type="InterPro" id="IPR002811">
    <property type="entry name" value="Asp_DH"/>
</dbReference>
<dbReference type="PANTHER" id="PTHR31873:SF6">
    <property type="entry name" value="ASPARTATE DEHYDROGENASE DOMAIN-CONTAINING PROTEIN"/>
    <property type="match status" value="1"/>
</dbReference>
<evidence type="ECO:0000256" key="1">
    <source>
        <dbReference type="ARBA" id="ARBA00008331"/>
    </source>
</evidence>
<evidence type="ECO:0000259" key="3">
    <source>
        <dbReference type="Pfam" id="PF03447"/>
    </source>
</evidence>
<dbReference type="SUPFAM" id="SSF55347">
    <property type="entry name" value="Glyceraldehyde-3-phosphate dehydrogenase-like, C-terminal domain"/>
    <property type="match status" value="1"/>
</dbReference>
<evidence type="ECO:0000313" key="5">
    <source>
        <dbReference type="Proteomes" id="UP000806528"/>
    </source>
</evidence>
<dbReference type="InterPro" id="IPR036291">
    <property type="entry name" value="NAD(P)-bd_dom_sf"/>
</dbReference>
<dbReference type="Proteomes" id="UP000806528">
    <property type="component" value="Unassembled WGS sequence"/>
</dbReference>
<evidence type="ECO:0000259" key="2">
    <source>
        <dbReference type="Pfam" id="PF01958"/>
    </source>
</evidence>